<feature type="region of interest" description="Disordered" evidence="11">
    <location>
        <begin position="327"/>
        <end position="419"/>
    </location>
</feature>
<feature type="domain" description="G-protein coupled receptors family 1 profile" evidence="13">
    <location>
        <begin position="96"/>
        <end position="804"/>
    </location>
</feature>
<proteinExistence type="evidence at transcript level"/>
<dbReference type="PANTHER" id="PTHR24248">
    <property type="entry name" value="ADRENERGIC RECEPTOR-RELATED G-PROTEIN COUPLED RECEPTOR"/>
    <property type="match status" value="1"/>
</dbReference>
<feature type="compositionally biased region" description="Polar residues" evidence="11">
    <location>
        <begin position="707"/>
        <end position="721"/>
    </location>
</feature>
<feature type="transmembrane region" description="Helical" evidence="12">
    <location>
        <begin position="116"/>
        <end position="142"/>
    </location>
</feature>
<feature type="region of interest" description="Disordered" evidence="11">
    <location>
        <begin position="707"/>
        <end position="742"/>
    </location>
</feature>
<evidence type="ECO:0000256" key="3">
    <source>
        <dbReference type="ARBA" id="ARBA00022475"/>
    </source>
</evidence>
<dbReference type="PRINTS" id="PR00237">
    <property type="entry name" value="GPCRRHODOPSN"/>
</dbReference>
<evidence type="ECO:0000256" key="1">
    <source>
        <dbReference type="ARBA" id="ARBA00004651"/>
    </source>
</evidence>
<keyword evidence="7 12" id="KW-0472">Membrane</keyword>
<evidence type="ECO:0000256" key="2">
    <source>
        <dbReference type="ARBA" id="ARBA00010663"/>
    </source>
</evidence>
<dbReference type="GO" id="GO:0043410">
    <property type="term" value="P:positive regulation of MAPK cascade"/>
    <property type="evidence" value="ECO:0007669"/>
    <property type="project" value="TreeGrafter"/>
</dbReference>
<feature type="compositionally biased region" description="Basic and acidic residues" evidence="11">
    <location>
        <begin position="460"/>
        <end position="472"/>
    </location>
</feature>
<feature type="transmembrane region" description="Helical" evidence="12">
    <location>
        <begin position="154"/>
        <end position="175"/>
    </location>
</feature>
<sequence>MDPWSVTADSDSEDPGGGESRLTTVVPWDTATEASPTAATSLALLCLNASLSSSCNASVPGNLTLGAEEWKRPFALWQTVVIGVLIGICIILTVGGNILVLAAFVVERTIRQPSNYFIASLAMSDLFIGVVSMPFYAFYVLVGRWELGPIPCDLWLATDHTVCLVSIYTVLLITIDRYCSVKIATKYRNWRTRDKVIWMVAITWIVPFLVFFISIMGWEHFIGYRDLDPGECAVQFLKDPVFNTSLIFGYFYATLVVLFILYGGIYKTASDMQKKSAARQKKMQSLVSMGRGGALSRPGAGISRPAGDKPKLTELVAATVAAQLPAARADHQLPTQLGSGDSSSSQKTSSNRNTETTSFSDKGKENSDQDRSSSPVFESDEEYSQDSRQLKPEKPRKPKPHKAKSDLKMAKRASKASDARMSIVEATLLRIEPPPFATNRTSELAKHMLCALPLAESLQDGHSKISKHDRSSSTHKSPQSPTEQPKTTSQQSLQDQAAIAELSLLDTENVMTPLTPPTSELNLPSPTEPLKPLPTSSKPAPPCTLNIKSDFVAPDSRVGAIPCINEESSFAVGAPVSTNFSLPSLPSMPSVASRGSVTSPLTDLRTTNVATCAPIADVVAVFPVPKASEAKPKSSVSPSVSASQNAPRADHLSESLGASLLRVSSRTKNIIVESQSCESGGTVTRVLNPEEARSLIETESTLSRECSTARSGRSKGLVSSFSRRMDKKRREEKRHKSKSENRARKALRTISFILGAFVICWTPYHICALVEGFCSDPTGCVNHHLFYFTYFLCYANSPINPFCYALANQQFKKTFYRVLRGDLHKT</sequence>
<evidence type="ECO:0000256" key="8">
    <source>
        <dbReference type="ARBA" id="ARBA00023170"/>
    </source>
</evidence>
<accession>A0AAU7YP29</accession>
<dbReference type="Pfam" id="PF00001">
    <property type="entry name" value="7tm_1"/>
    <property type="match status" value="2"/>
</dbReference>
<keyword evidence="5 12" id="KW-1133">Transmembrane helix</keyword>
<feature type="region of interest" description="Disordered" evidence="11">
    <location>
        <begin position="289"/>
        <end position="308"/>
    </location>
</feature>
<feature type="transmembrane region" description="Helical" evidence="12">
    <location>
        <begin position="784"/>
        <end position="807"/>
    </location>
</feature>
<dbReference type="InterPro" id="IPR000276">
    <property type="entry name" value="GPCR_Rhodpsn"/>
</dbReference>
<dbReference type="GO" id="GO:0071880">
    <property type="term" value="P:adenylate cyclase-activating adrenergic receptor signaling pathway"/>
    <property type="evidence" value="ECO:0007669"/>
    <property type="project" value="TreeGrafter"/>
</dbReference>
<dbReference type="InterPro" id="IPR017452">
    <property type="entry name" value="GPCR_Rhodpsn_7TM"/>
</dbReference>
<feature type="compositionally biased region" description="Low complexity" evidence="11">
    <location>
        <begin position="339"/>
        <end position="350"/>
    </location>
</feature>
<evidence type="ECO:0000256" key="9">
    <source>
        <dbReference type="ARBA" id="ARBA00023224"/>
    </source>
</evidence>
<evidence type="ECO:0000313" key="14">
    <source>
        <dbReference type="EMBL" id="XCA47566.1"/>
    </source>
</evidence>
<evidence type="ECO:0000256" key="4">
    <source>
        <dbReference type="ARBA" id="ARBA00022692"/>
    </source>
</evidence>
<feature type="compositionally biased region" description="Basic and acidic residues" evidence="11">
    <location>
        <begin position="361"/>
        <end position="371"/>
    </location>
</feature>
<comment type="subcellular location">
    <subcellularLocation>
        <location evidence="1">Cell membrane</location>
        <topology evidence="1">Multi-pass membrane protein</topology>
    </subcellularLocation>
</comment>
<feature type="transmembrane region" description="Helical" evidence="12">
    <location>
        <begin position="247"/>
        <end position="266"/>
    </location>
</feature>
<feature type="region of interest" description="Disordered" evidence="11">
    <location>
        <begin position="1"/>
        <end position="23"/>
    </location>
</feature>
<dbReference type="GO" id="GO:0004930">
    <property type="term" value="F:G protein-coupled receptor activity"/>
    <property type="evidence" value="ECO:0007669"/>
    <property type="project" value="UniProtKB-KW"/>
</dbReference>
<evidence type="ECO:0000256" key="12">
    <source>
        <dbReference type="SAM" id="Phobius"/>
    </source>
</evidence>
<name>A0AAU7YP29_IXORI</name>
<keyword evidence="4 10" id="KW-0812">Transmembrane</keyword>
<dbReference type="GO" id="GO:0005886">
    <property type="term" value="C:plasma membrane"/>
    <property type="evidence" value="ECO:0007669"/>
    <property type="project" value="UniProtKB-SubCell"/>
</dbReference>
<feature type="compositionally biased region" description="Basic residues" evidence="11">
    <location>
        <begin position="725"/>
        <end position="737"/>
    </location>
</feature>
<dbReference type="PROSITE" id="PS50262">
    <property type="entry name" value="G_PROTEIN_RECEP_F1_2"/>
    <property type="match status" value="1"/>
</dbReference>
<feature type="region of interest" description="Disordered" evidence="11">
    <location>
        <begin position="460"/>
        <end position="494"/>
    </location>
</feature>
<keyword evidence="8 10" id="KW-0675">Receptor</keyword>
<feature type="region of interest" description="Disordered" evidence="11">
    <location>
        <begin position="510"/>
        <end position="541"/>
    </location>
</feature>
<evidence type="ECO:0000256" key="7">
    <source>
        <dbReference type="ARBA" id="ARBA00023136"/>
    </source>
</evidence>
<feature type="compositionally biased region" description="Polar residues" evidence="11">
    <location>
        <begin position="351"/>
        <end position="360"/>
    </location>
</feature>
<evidence type="ECO:0000259" key="13">
    <source>
        <dbReference type="PROSITE" id="PS50262"/>
    </source>
</evidence>
<feature type="region of interest" description="Disordered" evidence="11">
    <location>
        <begin position="627"/>
        <end position="651"/>
    </location>
</feature>
<feature type="compositionally biased region" description="Polar residues" evidence="11">
    <location>
        <begin position="474"/>
        <end position="494"/>
    </location>
</feature>
<keyword evidence="6 10" id="KW-0297">G-protein coupled receptor</keyword>
<evidence type="ECO:0000256" key="6">
    <source>
        <dbReference type="ARBA" id="ARBA00023040"/>
    </source>
</evidence>
<evidence type="ECO:0000256" key="10">
    <source>
        <dbReference type="RuleBase" id="RU000688"/>
    </source>
</evidence>
<evidence type="ECO:0000256" key="11">
    <source>
        <dbReference type="SAM" id="MobiDB-lite"/>
    </source>
</evidence>
<dbReference type="PANTHER" id="PTHR24248:SF185">
    <property type="entry name" value="DOPAMINE RECEPTOR 2"/>
    <property type="match status" value="1"/>
</dbReference>
<feature type="transmembrane region" description="Helical" evidence="12">
    <location>
        <begin position="80"/>
        <end position="104"/>
    </location>
</feature>
<organism evidence="14">
    <name type="scientific">Ixodes ricinus</name>
    <name type="common">Common tick</name>
    <name type="synonym">Acarus ricinus</name>
    <dbReference type="NCBI Taxonomy" id="34613"/>
    <lineage>
        <taxon>Eukaryota</taxon>
        <taxon>Metazoa</taxon>
        <taxon>Ecdysozoa</taxon>
        <taxon>Arthropoda</taxon>
        <taxon>Chelicerata</taxon>
        <taxon>Arachnida</taxon>
        <taxon>Acari</taxon>
        <taxon>Parasitiformes</taxon>
        <taxon>Ixodida</taxon>
        <taxon>Ixodoidea</taxon>
        <taxon>Ixodidae</taxon>
        <taxon>Ixodinae</taxon>
        <taxon>Ixodes</taxon>
    </lineage>
</organism>
<feature type="transmembrane region" description="Helical" evidence="12">
    <location>
        <begin position="196"/>
        <end position="218"/>
    </location>
</feature>
<feature type="compositionally biased region" description="Low complexity" evidence="11">
    <location>
        <begin position="633"/>
        <end position="643"/>
    </location>
</feature>
<dbReference type="EMBL" id="PP921913">
    <property type="protein sequence ID" value="XCA47566.1"/>
    <property type="molecule type" value="mRNA"/>
</dbReference>
<comment type="similarity">
    <text evidence="2 10">Belongs to the G-protein coupled receptor 1 family.</text>
</comment>
<reference evidence="14" key="1">
    <citation type="submission" date="2024-06" db="EMBL/GenBank/DDBJ databases">
        <authorList>
            <person name="Simo L."/>
        </authorList>
    </citation>
    <scope>NUCLEOTIDE SEQUENCE</scope>
</reference>
<keyword evidence="3" id="KW-1003">Cell membrane</keyword>
<feature type="transmembrane region" description="Helical" evidence="12">
    <location>
        <begin position="746"/>
        <end position="764"/>
    </location>
</feature>
<dbReference type="AlphaFoldDB" id="A0AAU7YP29"/>
<dbReference type="SUPFAM" id="SSF81321">
    <property type="entry name" value="Family A G protein-coupled receptor-like"/>
    <property type="match status" value="2"/>
</dbReference>
<dbReference type="FunFam" id="1.20.1070.10:FF:000221">
    <property type="entry name" value="Muscarinic acetylcholine receptor gar-2"/>
    <property type="match status" value="1"/>
</dbReference>
<evidence type="ECO:0000256" key="5">
    <source>
        <dbReference type="ARBA" id="ARBA00022989"/>
    </source>
</evidence>
<dbReference type="Gene3D" id="1.20.1070.10">
    <property type="entry name" value="Rhodopsin 7-helix transmembrane proteins"/>
    <property type="match status" value="2"/>
</dbReference>
<keyword evidence="9 10" id="KW-0807">Transducer</keyword>
<protein>
    <submittedName>
        <fullName evidence="14">Muscarinic acetylcholine receptor type A</fullName>
    </submittedName>
</protein>
<dbReference type="PROSITE" id="PS00237">
    <property type="entry name" value="G_PROTEIN_RECEP_F1_1"/>
    <property type="match status" value="1"/>
</dbReference>
<feature type="compositionally biased region" description="Polar residues" evidence="11">
    <location>
        <begin position="510"/>
        <end position="525"/>
    </location>
</feature>